<evidence type="ECO:0000256" key="1">
    <source>
        <dbReference type="ARBA" id="ARBA00008857"/>
    </source>
</evidence>
<evidence type="ECO:0000313" key="6">
    <source>
        <dbReference type="Proteomes" id="UP000295215"/>
    </source>
</evidence>
<sequence length="381" mass="44649">MKISLKERKLPSGKISLLIEYYKGSEISSEGKRKHIREFENLQLYLDPNAKTANEKKKNKENLDLAKKILSIREAEFYQGRFDLKNNIKSKRRFLDYFHEKTEEKNNSPKNYGNWSATLVHLKRCIPPTLTFEEVDEAFVKRVRKYFDTEAKTKSETLLSENSKYSYFNKFKAALRAAFDDGYVSINYGAKVKSFEQQESQREYLTHEELQKLANTECKYPVLKRAFIFSCLSGLRWSDINKMIWAEVREEFQEGKKTIKVNFTQEKTLGVEYLYISEQARELLGERKYPSDRVFIGLKYSAVYNTELLRWCNRSGITKHITFHSARHTNAVLLLENGADIYTVSKRLGHSELRTTQIYAKMVDQKNKEAANLIPTLKIEL</sequence>
<gene>
    <name evidence="5" type="ORF">C8P70_11089</name>
</gene>
<comment type="caution">
    <text evidence="5">The sequence shown here is derived from an EMBL/GenBank/DDBJ whole genome shotgun (WGS) entry which is preliminary data.</text>
</comment>
<dbReference type="Gene3D" id="1.10.443.10">
    <property type="entry name" value="Intergrase catalytic core"/>
    <property type="match status" value="1"/>
</dbReference>
<dbReference type="OrthoDB" id="9806835at2"/>
<dbReference type="PROSITE" id="PS51898">
    <property type="entry name" value="TYR_RECOMBINASE"/>
    <property type="match status" value="1"/>
</dbReference>
<dbReference type="Pfam" id="PF13102">
    <property type="entry name" value="Phage_int_SAM_5"/>
    <property type="match status" value="1"/>
</dbReference>
<dbReference type="GO" id="GO:0006310">
    <property type="term" value="P:DNA recombination"/>
    <property type="evidence" value="ECO:0007669"/>
    <property type="project" value="UniProtKB-KW"/>
</dbReference>
<dbReference type="PANTHER" id="PTHR30349:SF64">
    <property type="entry name" value="PROPHAGE INTEGRASE INTD-RELATED"/>
    <property type="match status" value="1"/>
</dbReference>
<dbReference type="InterPro" id="IPR025269">
    <property type="entry name" value="SAM-like_dom"/>
</dbReference>
<dbReference type="Gene3D" id="1.10.150.130">
    <property type="match status" value="1"/>
</dbReference>
<organism evidence="5 6">
    <name type="scientific">Myroides indicus</name>
    <dbReference type="NCBI Taxonomy" id="1323422"/>
    <lineage>
        <taxon>Bacteria</taxon>
        <taxon>Pseudomonadati</taxon>
        <taxon>Bacteroidota</taxon>
        <taxon>Flavobacteriia</taxon>
        <taxon>Flavobacteriales</taxon>
        <taxon>Flavobacteriaceae</taxon>
        <taxon>Myroides</taxon>
    </lineage>
</organism>
<dbReference type="Proteomes" id="UP000295215">
    <property type="component" value="Unassembled WGS sequence"/>
</dbReference>
<dbReference type="PANTHER" id="PTHR30349">
    <property type="entry name" value="PHAGE INTEGRASE-RELATED"/>
    <property type="match status" value="1"/>
</dbReference>
<comment type="similarity">
    <text evidence="1">Belongs to the 'phage' integrase family.</text>
</comment>
<dbReference type="SUPFAM" id="SSF56349">
    <property type="entry name" value="DNA breaking-rejoining enzymes"/>
    <property type="match status" value="1"/>
</dbReference>
<dbReference type="CDD" id="cd01185">
    <property type="entry name" value="INTN1_C_like"/>
    <property type="match status" value="1"/>
</dbReference>
<reference evidence="5 6" key="1">
    <citation type="submission" date="2019-03" db="EMBL/GenBank/DDBJ databases">
        <title>Genomic Encyclopedia of Archaeal and Bacterial Type Strains, Phase II (KMG-II): from individual species to whole genera.</title>
        <authorList>
            <person name="Goeker M."/>
        </authorList>
    </citation>
    <scope>NUCLEOTIDE SEQUENCE [LARGE SCALE GENOMIC DNA]</scope>
    <source>
        <strain evidence="5 6">DSM 28213</strain>
    </source>
</reference>
<dbReference type="RefSeq" id="WP_133712413.1">
    <property type="nucleotide sequence ID" value="NZ_SOAG01000010.1"/>
</dbReference>
<dbReference type="InterPro" id="IPR050090">
    <property type="entry name" value="Tyrosine_recombinase_XerCD"/>
</dbReference>
<keyword evidence="3" id="KW-0233">DNA recombination</keyword>
<feature type="domain" description="Tyr recombinase" evidence="4">
    <location>
        <begin position="200"/>
        <end position="372"/>
    </location>
</feature>
<dbReference type="InterPro" id="IPR010998">
    <property type="entry name" value="Integrase_recombinase_N"/>
</dbReference>
<evidence type="ECO:0000256" key="2">
    <source>
        <dbReference type="ARBA" id="ARBA00023125"/>
    </source>
</evidence>
<keyword evidence="6" id="KW-1185">Reference proteome</keyword>
<accession>A0A4R7EXM8</accession>
<evidence type="ECO:0000313" key="5">
    <source>
        <dbReference type="EMBL" id="TDS59641.1"/>
    </source>
</evidence>
<keyword evidence="2" id="KW-0238">DNA-binding</keyword>
<dbReference type="InterPro" id="IPR011010">
    <property type="entry name" value="DNA_brk_join_enz"/>
</dbReference>
<protein>
    <submittedName>
        <fullName evidence="5">Phage integrase family protein</fullName>
    </submittedName>
</protein>
<dbReference type="Pfam" id="PF00589">
    <property type="entry name" value="Phage_integrase"/>
    <property type="match status" value="1"/>
</dbReference>
<evidence type="ECO:0000259" key="4">
    <source>
        <dbReference type="PROSITE" id="PS51898"/>
    </source>
</evidence>
<evidence type="ECO:0000256" key="3">
    <source>
        <dbReference type="ARBA" id="ARBA00023172"/>
    </source>
</evidence>
<proteinExistence type="inferred from homology"/>
<dbReference type="EMBL" id="SOAG01000010">
    <property type="protein sequence ID" value="TDS59641.1"/>
    <property type="molecule type" value="Genomic_DNA"/>
</dbReference>
<dbReference type="InterPro" id="IPR002104">
    <property type="entry name" value="Integrase_catalytic"/>
</dbReference>
<dbReference type="GO" id="GO:0015074">
    <property type="term" value="P:DNA integration"/>
    <property type="evidence" value="ECO:0007669"/>
    <property type="project" value="InterPro"/>
</dbReference>
<dbReference type="GO" id="GO:0003677">
    <property type="term" value="F:DNA binding"/>
    <property type="evidence" value="ECO:0007669"/>
    <property type="project" value="UniProtKB-KW"/>
</dbReference>
<name>A0A4R7EXM8_9FLAO</name>
<dbReference type="InterPro" id="IPR013762">
    <property type="entry name" value="Integrase-like_cat_sf"/>
</dbReference>
<dbReference type="AlphaFoldDB" id="A0A4R7EXM8"/>